<dbReference type="Gene3D" id="3.30.505.10">
    <property type="entry name" value="SH2 domain"/>
    <property type="match status" value="1"/>
</dbReference>
<feature type="domain" description="Myosin motor" evidence="15">
    <location>
        <begin position="32"/>
        <end position="716"/>
    </location>
</feature>
<evidence type="ECO:0000256" key="10">
    <source>
        <dbReference type="ARBA" id="ARBA00023273"/>
    </source>
</evidence>
<evidence type="ECO:0000256" key="3">
    <source>
        <dbReference type="ARBA" id="ARBA00022490"/>
    </source>
</evidence>
<dbReference type="PROSITE" id="PS50096">
    <property type="entry name" value="IQ"/>
    <property type="match status" value="1"/>
</dbReference>
<keyword evidence="10" id="KW-0966">Cell projection</keyword>
<dbReference type="Gene3D" id="1.20.5.4820">
    <property type="match status" value="1"/>
</dbReference>
<dbReference type="Pfam" id="PF00063">
    <property type="entry name" value="Myosin_head"/>
    <property type="match status" value="1"/>
</dbReference>
<dbReference type="Proteomes" id="UP000694388">
    <property type="component" value="Unplaced"/>
</dbReference>
<protein>
    <submittedName>
        <fullName evidence="16">Uncharacterized protein</fullName>
    </submittedName>
</protein>
<evidence type="ECO:0000256" key="7">
    <source>
        <dbReference type="ARBA" id="ARBA00023123"/>
    </source>
</evidence>
<evidence type="ECO:0000256" key="8">
    <source>
        <dbReference type="ARBA" id="ARBA00023175"/>
    </source>
</evidence>
<organism evidence="16 17">
    <name type="scientific">Eptatretus burgeri</name>
    <name type="common">Inshore hagfish</name>
    <dbReference type="NCBI Taxonomy" id="7764"/>
    <lineage>
        <taxon>Eukaryota</taxon>
        <taxon>Metazoa</taxon>
        <taxon>Chordata</taxon>
        <taxon>Craniata</taxon>
        <taxon>Vertebrata</taxon>
        <taxon>Cyclostomata</taxon>
        <taxon>Myxini</taxon>
        <taxon>Myxiniformes</taxon>
        <taxon>Myxinidae</taxon>
        <taxon>Eptatretinae</taxon>
        <taxon>Eptatretus</taxon>
    </lineage>
</organism>
<dbReference type="InterPro" id="IPR036961">
    <property type="entry name" value="Kinesin_motor_dom_sf"/>
</dbReference>
<dbReference type="InterPro" id="IPR000980">
    <property type="entry name" value="SH2"/>
</dbReference>
<name>A0A8C4QMH1_EPTBU</name>
<keyword evidence="3" id="KW-0963">Cytoplasm</keyword>
<dbReference type="PANTHER" id="PTHR46256">
    <property type="entry name" value="AGAP011099-PA"/>
    <property type="match status" value="1"/>
</dbReference>
<dbReference type="SMART" id="SM00242">
    <property type="entry name" value="MYSc"/>
    <property type="match status" value="1"/>
</dbReference>
<dbReference type="GO" id="GO:0005524">
    <property type="term" value="F:ATP binding"/>
    <property type="evidence" value="ECO:0007669"/>
    <property type="project" value="UniProtKB-UniRule"/>
</dbReference>
<feature type="compositionally biased region" description="Basic and acidic residues" evidence="13">
    <location>
        <begin position="1038"/>
        <end position="1049"/>
    </location>
</feature>
<evidence type="ECO:0000256" key="2">
    <source>
        <dbReference type="ARBA" id="ARBA00004316"/>
    </source>
</evidence>
<dbReference type="PRINTS" id="PR00193">
    <property type="entry name" value="MYOSINHEAVY"/>
</dbReference>
<dbReference type="InterPro" id="IPR036860">
    <property type="entry name" value="SH2_dom_sf"/>
</dbReference>
<keyword evidence="7 12" id="KW-0518">Myosin</keyword>
<keyword evidence="5 12" id="KW-0547">Nucleotide-binding</keyword>
<evidence type="ECO:0000259" key="14">
    <source>
        <dbReference type="PROSITE" id="PS50001"/>
    </source>
</evidence>
<dbReference type="GO" id="GO:0004674">
    <property type="term" value="F:protein serine/threonine kinase activity"/>
    <property type="evidence" value="ECO:0007669"/>
    <property type="project" value="TreeGrafter"/>
</dbReference>
<dbReference type="GO" id="GO:0016459">
    <property type="term" value="C:myosin complex"/>
    <property type="evidence" value="ECO:0007669"/>
    <property type="project" value="UniProtKB-KW"/>
</dbReference>
<evidence type="ECO:0000256" key="12">
    <source>
        <dbReference type="PROSITE-ProRule" id="PRU00782"/>
    </source>
</evidence>
<dbReference type="Pfam" id="PF00017">
    <property type="entry name" value="SH2"/>
    <property type="match status" value="1"/>
</dbReference>
<dbReference type="GO" id="GO:0003779">
    <property type="term" value="F:actin binding"/>
    <property type="evidence" value="ECO:0007669"/>
    <property type="project" value="UniProtKB-KW"/>
</dbReference>
<dbReference type="GO" id="GO:0000146">
    <property type="term" value="F:microfilament motor activity"/>
    <property type="evidence" value="ECO:0007669"/>
    <property type="project" value="TreeGrafter"/>
</dbReference>
<dbReference type="GeneTree" id="ENSGT00940000165582"/>
<dbReference type="Gene3D" id="3.40.850.10">
    <property type="entry name" value="Kinesin motor domain"/>
    <property type="match status" value="1"/>
</dbReference>
<feature type="region of interest" description="Disordered" evidence="13">
    <location>
        <begin position="991"/>
        <end position="1014"/>
    </location>
</feature>
<feature type="region of interest" description="Disordered" evidence="13">
    <location>
        <begin position="1030"/>
        <end position="1114"/>
    </location>
</feature>
<feature type="compositionally biased region" description="Basic and acidic residues" evidence="13">
    <location>
        <begin position="1089"/>
        <end position="1101"/>
    </location>
</feature>
<dbReference type="Gene3D" id="1.20.58.530">
    <property type="match status" value="1"/>
</dbReference>
<sequence length="1114" mass="126336">MHFQTVQVGLNNIFQRFGSPVKGLVMVDPDCDQVVDLAKLTSLDEEHILGTLRDRYNKQQIYTYIGDILISINPYKLLPIYENGVSDRYREQPRTCLPPHIFAIANSAYCGAVGEGSSSSESQCVVISGESGAGKTEGTKLLVRHIMEMCKGHSQLEQQILQVHPLLEAFGNARTIRNNNSSRFGKFLQLRFLGRSVVGAKINEYLLEKSRLVHQDSGEGNFHVFHYMFAGMQPNEKESYGLIEPQFYRYLCSGELPEEQKETLSESFQDLCNAMNLVGFQKQEQTDLLTLLAGILSLGNVTFTEQETSGVAITGQALKWLNTAVNQLGVGTEQLYNCLTSSCSTMRGEEIRKLYTQQQAEDARDSMAKAIYARLFSWIVLKINQLVASKSNERLTEMREIGILDIFGFEKFEMNRFEQLCINLANEQLQFFFNKHVFQLEQEAYQQDGIECDLVSYEDNKPLLDLFLGKPIGLMTLMDEESRFPKGSDVTFVEKLNRNFSNNSNYEVVQGVKGDPKFAVKHYAGKVVYSASGCLEKNRDSLHADIGKILTGSEVHLLCQVFGGKISRTGTLHLPVLKGSESHVVSSKKTVGAQFRQSLFVLIEKMAASRPHFIRCLKPNEEKTPDNFQSELVREQLHNNGLLETTRIRRGGFSWRPSFAEFIDGYGVVLLRPSVARTKESCLEVLNEVALEGWKTGKDRLFFKYWHQDELSQYVLRLSKAAVVLQTFVRRFIVFRRYKKLLEILMMQRQEDLRILKEEEEEEKKREEEQKRLEKNTVPIPKPRTKFPQVGERNGMPPVPPPRNHNHLVEKGLLNITSDSASKMAVSADKPSLRAVGGPSCISQDEKFRWFADTQVQKLWHSKTFPNWFHGIISRRQTENLLKDKPLGSFLIRMSENAIGLVLSVKTITQCFHHRILHQMNECYCVDNTAQAHDSLDSLILHHKATPLEPHRQCLTDPCGQNSLIPDYMNLLQFLHCRGLLVSNTSTPYSNGTTLPAEPDSSSPNMADGRRPFPRLYPSIRKAVRELTEEPLTVPMMDHTKSNHPDAKKVPSMSTTKSQPVSKVGSPQVPLRGSPQAPMGLPSRPKSAAVDEKPHKEHEKPSGIFRRPHWKQVT</sequence>
<keyword evidence="9" id="KW-0206">Cytoskeleton</keyword>
<comment type="subcellular location">
    <subcellularLocation>
        <location evidence="2">Cell projection</location>
    </subcellularLocation>
    <subcellularLocation>
        <location evidence="1">Cytoplasm</location>
        <location evidence="1">Cytoskeleton</location>
    </subcellularLocation>
</comment>
<feature type="compositionally biased region" description="Polar residues" evidence="13">
    <location>
        <begin position="991"/>
        <end position="1005"/>
    </location>
</feature>
<dbReference type="InterPro" id="IPR027417">
    <property type="entry name" value="P-loop_NTPase"/>
</dbReference>
<dbReference type="InterPro" id="IPR052409">
    <property type="entry name" value="Myosin-III_kinase_activity"/>
</dbReference>
<evidence type="ECO:0000256" key="9">
    <source>
        <dbReference type="ARBA" id="ARBA00023212"/>
    </source>
</evidence>
<keyword evidence="11" id="KW-0727">SH2 domain</keyword>
<evidence type="ECO:0000313" key="17">
    <source>
        <dbReference type="Proteomes" id="UP000694388"/>
    </source>
</evidence>
<feature type="compositionally biased region" description="Polar residues" evidence="13">
    <location>
        <begin position="1052"/>
        <end position="1061"/>
    </location>
</feature>
<accession>A0A8C4QMH1</accession>
<evidence type="ECO:0000256" key="6">
    <source>
        <dbReference type="ARBA" id="ARBA00022840"/>
    </source>
</evidence>
<reference evidence="16" key="2">
    <citation type="submission" date="2025-09" db="UniProtKB">
        <authorList>
            <consortium name="Ensembl"/>
        </authorList>
    </citation>
    <scope>IDENTIFICATION</scope>
</reference>
<dbReference type="SUPFAM" id="SSF55550">
    <property type="entry name" value="SH2 domain"/>
    <property type="match status" value="1"/>
</dbReference>
<dbReference type="AlphaFoldDB" id="A0A8C4QMH1"/>
<evidence type="ECO:0000313" key="16">
    <source>
        <dbReference type="Ensembl" id="ENSEBUP00000017725.1"/>
    </source>
</evidence>
<evidence type="ECO:0000259" key="15">
    <source>
        <dbReference type="PROSITE" id="PS51456"/>
    </source>
</evidence>
<feature type="region of interest" description="Actin-binding" evidence="12">
    <location>
        <begin position="599"/>
        <end position="621"/>
    </location>
</feature>
<dbReference type="Gene3D" id="1.10.10.820">
    <property type="match status" value="1"/>
</dbReference>
<evidence type="ECO:0000256" key="4">
    <source>
        <dbReference type="ARBA" id="ARBA00022737"/>
    </source>
</evidence>
<evidence type="ECO:0000256" key="1">
    <source>
        <dbReference type="ARBA" id="ARBA00004245"/>
    </source>
</evidence>
<evidence type="ECO:0000256" key="13">
    <source>
        <dbReference type="SAM" id="MobiDB-lite"/>
    </source>
</evidence>
<dbReference type="Gene3D" id="1.20.120.720">
    <property type="entry name" value="Myosin VI head, motor domain, U50 subdomain"/>
    <property type="match status" value="1"/>
</dbReference>
<dbReference type="GO" id="GO:0042995">
    <property type="term" value="C:cell projection"/>
    <property type="evidence" value="ECO:0007669"/>
    <property type="project" value="UniProtKB-SubCell"/>
</dbReference>
<keyword evidence="12" id="KW-0009">Actin-binding</keyword>
<feature type="binding site" evidence="12">
    <location>
        <begin position="129"/>
        <end position="136"/>
    </location>
    <ligand>
        <name>ATP</name>
        <dbReference type="ChEBI" id="CHEBI:30616"/>
    </ligand>
</feature>
<keyword evidence="6 12" id="KW-0067">ATP-binding</keyword>
<feature type="compositionally biased region" description="Basic and acidic residues" evidence="13">
    <location>
        <begin position="760"/>
        <end position="775"/>
    </location>
</feature>
<keyword evidence="17" id="KW-1185">Reference proteome</keyword>
<dbReference type="Ensembl" id="ENSEBUT00000018301.1">
    <property type="protein sequence ID" value="ENSEBUP00000017725.1"/>
    <property type="gene ID" value="ENSEBUG00000011006.1"/>
</dbReference>
<proteinExistence type="inferred from homology"/>
<feature type="region of interest" description="Disordered" evidence="13">
    <location>
        <begin position="760"/>
        <end position="803"/>
    </location>
</feature>
<reference evidence="16" key="1">
    <citation type="submission" date="2025-08" db="UniProtKB">
        <authorList>
            <consortium name="Ensembl"/>
        </authorList>
    </citation>
    <scope>IDENTIFICATION</scope>
</reference>
<dbReference type="SUPFAM" id="SSF52540">
    <property type="entry name" value="P-loop containing nucleoside triphosphate hydrolases"/>
    <property type="match status" value="1"/>
</dbReference>
<keyword evidence="8 12" id="KW-0505">Motor protein</keyword>
<dbReference type="GO" id="GO:0030832">
    <property type="term" value="P:regulation of actin filament length"/>
    <property type="evidence" value="ECO:0007669"/>
    <property type="project" value="TreeGrafter"/>
</dbReference>
<dbReference type="SMART" id="SM00252">
    <property type="entry name" value="SH2"/>
    <property type="match status" value="1"/>
</dbReference>
<evidence type="ECO:0000256" key="5">
    <source>
        <dbReference type="ARBA" id="ARBA00022741"/>
    </source>
</evidence>
<comment type="similarity">
    <text evidence="12">Belongs to the TRAFAC class myosin-kinesin ATPase superfamily. Myosin family.</text>
</comment>
<keyword evidence="4" id="KW-0677">Repeat</keyword>
<dbReference type="PANTHER" id="PTHR46256:SF5">
    <property type="entry name" value="MYOSIN-IIIB-LIKE"/>
    <property type="match status" value="1"/>
</dbReference>
<dbReference type="InterPro" id="IPR001609">
    <property type="entry name" value="Myosin_head_motor_dom-like"/>
</dbReference>
<dbReference type="PROSITE" id="PS51456">
    <property type="entry name" value="MYOSIN_MOTOR"/>
    <property type="match status" value="1"/>
</dbReference>
<evidence type="ECO:0000256" key="11">
    <source>
        <dbReference type="PROSITE-ProRule" id="PRU00191"/>
    </source>
</evidence>
<dbReference type="PROSITE" id="PS50001">
    <property type="entry name" value="SH2"/>
    <property type="match status" value="1"/>
</dbReference>
<feature type="domain" description="SH2" evidence="14">
    <location>
        <begin position="868"/>
        <end position="959"/>
    </location>
</feature>